<evidence type="ECO:0000313" key="3">
    <source>
        <dbReference type="EMBL" id="KPQ42097.1"/>
    </source>
</evidence>
<evidence type="ECO:0000313" key="4">
    <source>
        <dbReference type="Proteomes" id="UP000050360"/>
    </source>
</evidence>
<dbReference type="InterPro" id="IPR052021">
    <property type="entry name" value="Type-I_RS_S_subunit"/>
</dbReference>
<dbReference type="GO" id="GO:0009307">
    <property type="term" value="P:DNA restriction-modification system"/>
    <property type="evidence" value="ECO:0007669"/>
    <property type="project" value="UniProtKB-KW"/>
</dbReference>
<dbReference type="EMBL" id="LKCM01000267">
    <property type="protein sequence ID" value="KPQ42097.1"/>
    <property type="molecule type" value="Genomic_DNA"/>
</dbReference>
<keyword evidence="2" id="KW-0238">DNA-binding</keyword>
<organism evidence="3 4">
    <name type="scientific">Candidatus Methanoperedens nitratireducens</name>
    <dbReference type="NCBI Taxonomy" id="1392998"/>
    <lineage>
        <taxon>Archaea</taxon>
        <taxon>Methanobacteriati</taxon>
        <taxon>Methanobacteriota</taxon>
        <taxon>Stenosarchaea group</taxon>
        <taxon>Methanomicrobia</taxon>
        <taxon>Methanosarcinales</taxon>
        <taxon>ANME-2 cluster</taxon>
        <taxon>Candidatus Methanoperedentaceae</taxon>
        <taxon>Candidatus Methanoperedens</taxon>
    </lineage>
</organism>
<gene>
    <name evidence="3" type="ORF">MPEBLZ_03358</name>
</gene>
<reference evidence="3 4" key="1">
    <citation type="submission" date="2015-09" db="EMBL/GenBank/DDBJ databases">
        <title>A metagenomics-based metabolic model of nitrate-dependent anaerobic oxidation of methane by Methanoperedens-like archaea.</title>
        <authorList>
            <person name="Arshad A."/>
            <person name="Speth D.R."/>
            <person name="De Graaf R.M."/>
            <person name="Op Den Camp H.J."/>
            <person name="Jetten M.S."/>
            <person name="Welte C.U."/>
        </authorList>
    </citation>
    <scope>NUCLEOTIDE SEQUENCE [LARGE SCALE GENOMIC DNA]</scope>
</reference>
<dbReference type="SUPFAM" id="SSF116734">
    <property type="entry name" value="DNA methylase specificity domain"/>
    <property type="match status" value="1"/>
</dbReference>
<accession>A0A0P8C5Y6</accession>
<dbReference type="PANTHER" id="PTHR30408:SF12">
    <property type="entry name" value="TYPE I RESTRICTION ENZYME MJAVIII SPECIFICITY SUBUNIT"/>
    <property type="match status" value="1"/>
</dbReference>
<name>A0A0P8C5Y6_9EURY</name>
<dbReference type="PANTHER" id="PTHR30408">
    <property type="entry name" value="TYPE-1 RESTRICTION ENZYME ECOKI SPECIFICITY PROTEIN"/>
    <property type="match status" value="1"/>
</dbReference>
<keyword evidence="1" id="KW-0680">Restriction system</keyword>
<sequence length="207" mass="24136">MNSYKTVLTKKELILMNLIYISEVQTGLVLVRKRADAKDKDTHKYRMLTLKSFEPQGFLNERELDVFFSKENLEKKYLTNKGDIIVRLTTPYTAICINEKQEGLVIPSNFAIIRLKEQTYIPEFVALFLNSEIIEKKFFKSSISTTIPLIKTKHLREIDISDIPLAMQKKIVELNQLQMKEKMLLSCLMEEKEKLAKASINKIIMEK</sequence>
<dbReference type="AlphaFoldDB" id="A0A0P8C5Y6"/>
<comment type="caution">
    <text evidence="3">The sequence shown here is derived from an EMBL/GenBank/DDBJ whole genome shotgun (WGS) entry which is preliminary data.</text>
</comment>
<protein>
    <submittedName>
        <fullName evidence="3">Uncharacterized protein</fullName>
    </submittedName>
</protein>
<proteinExistence type="predicted"/>
<dbReference type="Proteomes" id="UP000050360">
    <property type="component" value="Unassembled WGS sequence"/>
</dbReference>
<dbReference type="GO" id="GO:0003677">
    <property type="term" value="F:DNA binding"/>
    <property type="evidence" value="ECO:0007669"/>
    <property type="project" value="UniProtKB-KW"/>
</dbReference>
<evidence type="ECO:0000256" key="2">
    <source>
        <dbReference type="ARBA" id="ARBA00023125"/>
    </source>
</evidence>
<dbReference type="Gene3D" id="3.90.220.20">
    <property type="entry name" value="DNA methylase specificity domains"/>
    <property type="match status" value="1"/>
</dbReference>
<dbReference type="InterPro" id="IPR044946">
    <property type="entry name" value="Restrct_endonuc_typeI_TRD_sf"/>
</dbReference>
<evidence type="ECO:0000256" key="1">
    <source>
        <dbReference type="ARBA" id="ARBA00022747"/>
    </source>
</evidence>